<keyword evidence="3" id="KW-1003">Cell membrane</keyword>
<feature type="transmembrane region" description="Helical" evidence="7">
    <location>
        <begin position="73"/>
        <end position="93"/>
    </location>
</feature>
<dbReference type="InterPro" id="IPR000515">
    <property type="entry name" value="MetI-like"/>
</dbReference>
<dbReference type="Pfam" id="PF00528">
    <property type="entry name" value="BPD_transp_1"/>
    <property type="match status" value="1"/>
</dbReference>
<feature type="transmembrane region" description="Helical" evidence="7">
    <location>
        <begin position="105"/>
        <end position="128"/>
    </location>
</feature>
<protein>
    <submittedName>
        <fullName evidence="9">Carbohydrate ABC transporter permease</fullName>
    </submittedName>
</protein>
<evidence type="ECO:0000313" key="9">
    <source>
        <dbReference type="EMBL" id="MBU5671501.1"/>
    </source>
</evidence>
<sequence>MRTVRFNAQTMLAVIAVILGLLMIFPIYLLLISSMRSEANVLEVTWFPVEFVWQNFKEVVVSTNMMRSIGNSLFVSITVTIVAMIFHSMYGYALARLHFPGRNLIFSWTLSTLMVPFAVITIPLYLITKNFGMLNSYAGLIVPSIFNAYGIFLFRQFYRDFPKELEEAAYIEGLSIAGTFFRIALPLSRSIIIPLTIGFFVANWNSYLWPLIITQSESLWVVQQQLANLVGGGYYTPWNVVLAAAVIAAIPTLILFFAAQRYLVEGIKMTGIK</sequence>
<feature type="transmembrane region" description="Helical" evidence="7">
    <location>
        <begin position="191"/>
        <end position="212"/>
    </location>
</feature>
<evidence type="ECO:0000256" key="6">
    <source>
        <dbReference type="ARBA" id="ARBA00023136"/>
    </source>
</evidence>
<comment type="caution">
    <text evidence="9">The sequence shown here is derived from an EMBL/GenBank/DDBJ whole genome shotgun (WGS) entry which is preliminary data.</text>
</comment>
<accession>A0ABS6FNH2</accession>
<feature type="transmembrane region" description="Helical" evidence="7">
    <location>
        <begin position="238"/>
        <end position="259"/>
    </location>
</feature>
<gene>
    <name evidence="9" type="ORF">KQJ23_06600</name>
</gene>
<keyword evidence="10" id="KW-1185">Reference proteome</keyword>
<reference evidence="9 10" key="1">
    <citation type="submission" date="2021-06" db="EMBL/GenBank/DDBJ databases">
        <authorList>
            <person name="Sun Q."/>
            <person name="Li D."/>
        </authorList>
    </citation>
    <scope>NUCLEOTIDE SEQUENCE [LARGE SCALE GENOMIC DNA]</scope>
    <source>
        <strain evidence="9 10">MSJ-6</strain>
    </source>
</reference>
<dbReference type="Proteomes" id="UP000743001">
    <property type="component" value="Unassembled WGS sequence"/>
</dbReference>
<evidence type="ECO:0000256" key="3">
    <source>
        <dbReference type="ARBA" id="ARBA00022475"/>
    </source>
</evidence>
<dbReference type="PROSITE" id="PS50928">
    <property type="entry name" value="ABC_TM1"/>
    <property type="match status" value="1"/>
</dbReference>
<dbReference type="CDD" id="cd06261">
    <property type="entry name" value="TM_PBP2"/>
    <property type="match status" value="1"/>
</dbReference>
<proteinExistence type="inferred from homology"/>
<keyword evidence="5 7" id="KW-1133">Transmembrane helix</keyword>
<feature type="domain" description="ABC transmembrane type-1" evidence="8">
    <location>
        <begin position="69"/>
        <end position="259"/>
    </location>
</feature>
<keyword evidence="2 7" id="KW-0813">Transport</keyword>
<dbReference type="RefSeq" id="WP_216477966.1">
    <property type="nucleotide sequence ID" value="NZ_JAHLQJ010000004.1"/>
</dbReference>
<evidence type="ECO:0000313" key="10">
    <source>
        <dbReference type="Proteomes" id="UP000743001"/>
    </source>
</evidence>
<evidence type="ECO:0000256" key="5">
    <source>
        <dbReference type="ARBA" id="ARBA00022989"/>
    </source>
</evidence>
<keyword evidence="6 7" id="KW-0472">Membrane</keyword>
<dbReference type="PANTHER" id="PTHR43744">
    <property type="entry name" value="ABC TRANSPORTER PERMEASE PROTEIN MG189-RELATED-RELATED"/>
    <property type="match status" value="1"/>
</dbReference>
<evidence type="ECO:0000256" key="2">
    <source>
        <dbReference type="ARBA" id="ARBA00022448"/>
    </source>
</evidence>
<name>A0ABS6FNH2_9BACL</name>
<evidence type="ECO:0000256" key="1">
    <source>
        <dbReference type="ARBA" id="ARBA00004651"/>
    </source>
</evidence>
<feature type="transmembrane region" description="Helical" evidence="7">
    <location>
        <begin position="12"/>
        <end position="32"/>
    </location>
</feature>
<dbReference type="EMBL" id="JAHLQJ010000004">
    <property type="protein sequence ID" value="MBU5671501.1"/>
    <property type="molecule type" value="Genomic_DNA"/>
</dbReference>
<evidence type="ECO:0000259" key="8">
    <source>
        <dbReference type="PROSITE" id="PS50928"/>
    </source>
</evidence>
<evidence type="ECO:0000256" key="7">
    <source>
        <dbReference type="RuleBase" id="RU363032"/>
    </source>
</evidence>
<feature type="transmembrane region" description="Helical" evidence="7">
    <location>
        <begin position="134"/>
        <end position="154"/>
    </location>
</feature>
<dbReference type="PANTHER" id="PTHR43744:SF12">
    <property type="entry name" value="ABC TRANSPORTER PERMEASE PROTEIN MG189-RELATED"/>
    <property type="match status" value="1"/>
</dbReference>
<comment type="similarity">
    <text evidence="7">Belongs to the binding-protein-dependent transport system permease family.</text>
</comment>
<evidence type="ECO:0000256" key="4">
    <source>
        <dbReference type="ARBA" id="ARBA00022692"/>
    </source>
</evidence>
<organism evidence="9 10">
    <name type="scientific">Paenibacillus brevis</name>
    <dbReference type="NCBI Taxonomy" id="2841508"/>
    <lineage>
        <taxon>Bacteria</taxon>
        <taxon>Bacillati</taxon>
        <taxon>Bacillota</taxon>
        <taxon>Bacilli</taxon>
        <taxon>Bacillales</taxon>
        <taxon>Paenibacillaceae</taxon>
        <taxon>Paenibacillus</taxon>
    </lineage>
</organism>
<keyword evidence="4 7" id="KW-0812">Transmembrane</keyword>
<comment type="subcellular location">
    <subcellularLocation>
        <location evidence="1 7">Cell membrane</location>
        <topology evidence="1 7">Multi-pass membrane protein</topology>
    </subcellularLocation>
</comment>